<dbReference type="Pfam" id="PF00004">
    <property type="entry name" value="AAA"/>
    <property type="match status" value="1"/>
</dbReference>
<evidence type="ECO:0000259" key="1">
    <source>
        <dbReference type="Pfam" id="PF00004"/>
    </source>
</evidence>
<dbReference type="InterPro" id="IPR052922">
    <property type="entry name" value="Cytidylate_Kinase-2"/>
</dbReference>
<protein>
    <submittedName>
        <fullName evidence="2">DNA topology modulation protein</fullName>
    </submittedName>
</protein>
<dbReference type="NCBIfam" id="NF005994">
    <property type="entry name" value="PRK08118.1"/>
    <property type="match status" value="1"/>
</dbReference>
<evidence type="ECO:0000313" key="3">
    <source>
        <dbReference type="Proteomes" id="UP001595733"/>
    </source>
</evidence>
<dbReference type="RefSeq" id="WP_378142829.1">
    <property type="nucleotide sequence ID" value="NZ_JBHSEF010000029.1"/>
</dbReference>
<sequence>MKKIIIIGSSGSGKSTLARELANILKLPLFHLDQLNWRPGWEEVPKEEQRALAQEVVTKEEWIIDGNYGETFDVRMKEADTILFLDFHRLICITRAFKRVITYRNRVRPDMAEGCPERFDLEFFKYIWNFPEQKTPHIRKRLADLPEEKQVIHFRKPREVERFLKELKHTQKAQTS</sequence>
<proteinExistence type="predicted"/>
<dbReference type="PANTHER" id="PTHR37816">
    <property type="entry name" value="YALI0E33011P"/>
    <property type="match status" value="1"/>
</dbReference>
<organism evidence="2 3">
    <name type="scientific">Chryseomicrobium palamuruense</name>
    <dbReference type="NCBI Taxonomy" id="682973"/>
    <lineage>
        <taxon>Bacteria</taxon>
        <taxon>Bacillati</taxon>
        <taxon>Bacillota</taxon>
        <taxon>Bacilli</taxon>
        <taxon>Bacillales</taxon>
        <taxon>Caryophanaceae</taxon>
        <taxon>Chryseomicrobium</taxon>
    </lineage>
</organism>
<dbReference type="InterPro" id="IPR003959">
    <property type="entry name" value="ATPase_AAA_core"/>
</dbReference>
<dbReference type="PANTHER" id="PTHR37816:SF3">
    <property type="entry name" value="MODULATES DNA TOPOLOGY"/>
    <property type="match status" value="1"/>
</dbReference>
<dbReference type="SUPFAM" id="SSF52540">
    <property type="entry name" value="P-loop containing nucleoside triphosphate hydrolases"/>
    <property type="match status" value="1"/>
</dbReference>
<comment type="caution">
    <text evidence="2">The sequence shown here is derived from an EMBL/GenBank/DDBJ whole genome shotgun (WGS) entry which is preliminary data.</text>
</comment>
<dbReference type="EMBL" id="JBHSEF010000029">
    <property type="protein sequence ID" value="MFC4356266.1"/>
    <property type="molecule type" value="Genomic_DNA"/>
</dbReference>
<gene>
    <name evidence="2" type="ORF">ACFO0S_14490</name>
</gene>
<accession>A0ABV8V054</accession>
<feature type="domain" description="ATPase AAA-type core" evidence="1">
    <location>
        <begin position="4"/>
        <end position="59"/>
    </location>
</feature>
<reference evidence="3" key="1">
    <citation type="journal article" date="2019" name="Int. J. Syst. Evol. Microbiol.">
        <title>The Global Catalogue of Microorganisms (GCM) 10K type strain sequencing project: providing services to taxonomists for standard genome sequencing and annotation.</title>
        <authorList>
            <consortium name="The Broad Institute Genomics Platform"/>
            <consortium name="The Broad Institute Genome Sequencing Center for Infectious Disease"/>
            <person name="Wu L."/>
            <person name="Ma J."/>
        </authorList>
    </citation>
    <scope>NUCLEOTIDE SEQUENCE [LARGE SCALE GENOMIC DNA]</scope>
    <source>
        <strain evidence="3">CCUG 50353</strain>
    </source>
</reference>
<name>A0ABV8V054_9BACL</name>
<evidence type="ECO:0000313" key="2">
    <source>
        <dbReference type="EMBL" id="MFC4356266.1"/>
    </source>
</evidence>
<dbReference type="Gene3D" id="3.40.50.300">
    <property type="entry name" value="P-loop containing nucleotide triphosphate hydrolases"/>
    <property type="match status" value="1"/>
</dbReference>
<dbReference type="Proteomes" id="UP001595733">
    <property type="component" value="Unassembled WGS sequence"/>
</dbReference>
<dbReference type="InterPro" id="IPR027417">
    <property type="entry name" value="P-loop_NTPase"/>
</dbReference>
<keyword evidence="3" id="KW-1185">Reference proteome</keyword>